<feature type="transmembrane region" description="Helical" evidence="8">
    <location>
        <begin position="243"/>
        <end position="266"/>
    </location>
</feature>
<feature type="transmembrane region" description="Helical" evidence="8">
    <location>
        <begin position="278"/>
        <end position="293"/>
    </location>
</feature>
<comment type="caution">
    <text evidence="10">The sequence shown here is derived from an EMBL/GenBank/DDBJ whole genome shotgun (WGS) entry which is preliminary data.</text>
</comment>
<dbReference type="PANTHER" id="PTHR23522">
    <property type="entry name" value="BLL5896 PROTEIN"/>
    <property type="match status" value="1"/>
</dbReference>
<dbReference type="GO" id="GO:0030395">
    <property type="term" value="F:lactose binding"/>
    <property type="evidence" value="ECO:0007669"/>
    <property type="project" value="TreeGrafter"/>
</dbReference>
<feature type="transmembrane region" description="Helical" evidence="8">
    <location>
        <begin position="80"/>
        <end position="104"/>
    </location>
</feature>
<dbReference type="Pfam" id="PF12832">
    <property type="entry name" value="MFS_1_like"/>
    <property type="match status" value="1"/>
</dbReference>
<dbReference type="EMBL" id="PIPO01000001">
    <property type="protein sequence ID" value="RUO34611.1"/>
    <property type="molecule type" value="Genomic_DNA"/>
</dbReference>
<feature type="domain" description="Major facilitator superfamily (MFS) profile" evidence="9">
    <location>
        <begin position="212"/>
        <end position="403"/>
    </location>
</feature>
<dbReference type="AlphaFoldDB" id="A0A432WLK3"/>
<dbReference type="Proteomes" id="UP000287823">
    <property type="component" value="Unassembled WGS sequence"/>
</dbReference>
<dbReference type="RefSeq" id="WP_126797672.1">
    <property type="nucleotide sequence ID" value="NZ_PIPO01000001.1"/>
</dbReference>
<protein>
    <submittedName>
        <fullName evidence="10">MFS transporter</fullName>
    </submittedName>
</protein>
<evidence type="ECO:0000313" key="11">
    <source>
        <dbReference type="Proteomes" id="UP000287823"/>
    </source>
</evidence>
<dbReference type="InterPro" id="IPR026032">
    <property type="entry name" value="HcaT-like"/>
</dbReference>
<keyword evidence="5 8" id="KW-0812">Transmembrane</keyword>
<dbReference type="InterPro" id="IPR036259">
    <property type="entry name" value="MFS_trans_sf"/>
</dbReference>
<evidence type="ECO:0000256" key="5">
    <source>
        <dbReference type="ARBA" id="ARBA00022692"/>
    </source>
</evidence>
<feature type="transmembrane region" description="Helical" evidence="8">
    <location>
        <begin position="167"/>
        <end position="186"/>
    </location>
</feature>
<proteinExistence type="predicted"/>
<comment type="subcellular location">
    <subcellularLocation>
        <location evidence="1">Cell inner membrane</location>
        <topology evidence="1">Multi-pass membrane protein</topology>
    </subcellularLocation>
</comment>
<keyword evidence="2" id="KW-0813">Transport</keyword>
<gene>
    <name evidence="10" type="ORF">CWE14_01005</name>
</gene>
<evidence type="ECO:0000256" key="1">
    <source>
        <dbReference type="ARBA" id="ARBA00004429"/>
    </source>
</evidence>
<feature type="transmembrane region" description="Helical" evidence="8">
    <location>
        <begin position="49"/>
        <end position="68"/>
    </location>
</feature>
<dbReference type="SUPFAM" id="SSF103473">
    <property type="entry name" value="MFS general substrate transporter"/>
    <property type="match status" value="1"/>
</dbReference>
<keyword evidence="6 8" id="KW-1133">Transmembrane helix</keyword>
<evidence type="ECO:0000256" key="2">
    <source>
        <dbReference type="ARBA" id="ARBA00022448"/>
    </source>
</evidence>
<dbReference type="Gene3D" id="1.20.1250.20">
    <property type="entry name" value="MFS general substrate transporter like domains"/>
    <property type="match status" value="2"/>
</dbReference>
<evidence type="ECO:0000256" key="3">
    <source>
        <dbReference type="ARBA" id="ARBA00022475"/>
    </source>
</evidence>
<evidence type="ECO:0000313" key="10">
    <source>
        <dbReference type="EMBL" id="RUO34611.1"/>
    </source>
</evidence>
<feature type="transmembrane region" description="Helical" evidence="8">
    <location>
        <begin position="142"/>
        <end position="161"/>
    </location>
</feature>
<evidence type="ECO:0000259" key="9">
    <source>
        <dbReference type="PROSITE" id="PS50850"/>
    </source>
</evidence>
<feature type="transmembrane region" description="Helical" evidence="8">
    <location>
        <begin position="367"/>
        <end position="387"/>
    </location>
</feature>
<accession>A0A432WLK3</accession>
<dbReference type="PANTHER" id="PTHR23522:SF10">
    <property type="entry name" value="3-PHENYLPROPIONIC ACID TRANSPORTER-RELATED"/>
    <property type="match status" value="1"/>
</dbReference>
<keyword evidence="11" id="KW-1185">Reference proteome</keyword>
<keyword evidence="7 8" id="KW-0472">Membrane</keyword>
<dbReference type="NCBIfam" id="NF037955">
    <property type="entry name" value="mfs"/>
    <property type="match status" value="1"/>
</dbReference>
<evidence type="ECO:0000256" key="7">
    <source>
        <dbReference type="ARBA" id="ARBA00023136"/>
    </source>
</evidence>
<feature type="transmembrane region" description="Helical" evidence="8">
    <location>
        <begin position="213"/>
        <end position="237"/>
    </location>
</feature>
<dbReference type="GO" id="GO:0015528">
    <property type="term" value="F:lactose:proton symporter activity"/>
    <property type="evidence" value="ECO:0007669"/>
    <property type="project" value="TreeGrafter"/>
</dbReference>
<feature type="transmembrane region" description="Helical" evidence="8">
    <location>
        <begin position="340"/>
        <end position="361"/>
    </location>
</feature>
<dbReference type="GO" id="GO:0005886">
    <property type="term" value="C:plasma membrane"/>
    <property type="evidence" value="ECO:0007669"/>
    <property type="project" value="UniProtKB-SubCell"/>
</dbReference>
<name>A0A432WLK3_9GAMM</name>
<dbReference type="InterPro" id="IPR024989">
    <property type="entry name" value="MFS_assoc_dom"/>
</dbReference>
<keyword evidence="3" id="KW-1003">Cell membrane</keyword>
<reference evidence="10 11" key="1">
    <citation type="journal article" date="2011" name="Front. Microbiol.">
        <title>Genomic signatures of strain selection and enhancement in Bacillus atrophaeus var. globigii, a historical biowarfare simulant.</title>
        <authorList>
            <person name="Gibbons H.S."/>
            <person name="Broomall S.M."/>
            <person name="McNew L.A."/>
            <person name="Daligault H."/>
            <person name="Chapman C."/>
            <person name="Bruce D."/>
            <person name="Karavis M."/>
            <person name="Krepps M."/>
            <person name="McGregor P.A."/>
            <person name="Hong C."/>
            <person name="Park K.H."/>
            <person name="Akmal A."/>
            <person name="Feldman A."/>
            <person name="Lin J.S."/>
            <person name="Chang W.E."/>
            <person name="Higgs B.W."/>
            <person name="Demirev P."/>
            <person name="Lindquist J."/>
            <person name="Liem A."/>
            <person name="Fochler E."/>
            <person name="Read T.D."/>
            <person name="Tapia R."/>
            <person name="Johnson S."/>
            <person name="Bishop-Lilly K.A."/>
            <person name="Detter C."/>
            <person name="Han C."/>
            <person name="Sozhamannan S."/>
            <person name="Rosenzweig C.N."/>
            <person name="Skowronski E.W."/>
        </authorList>
    </citation>
    <scope>NUCLEOTIDE SEQUENCE [LARGE SCALE GENOMIC DNA]</scope>
    <source>
        <strain evidence="10 11">Y4G10-17</strain>
    </source>
</reference>
<feature type="transmembrane region" description="Helical" evidence="8">
    <location>
        <begin position="299"/>
        <end position="319"/>
    </location>
</feature>
<sequence length="403" mass="44305">MSFAALEPQARRQSRLLTVSYFCYFAVLAAFVPYLAVYLDAVGFNSREIGELIAIITACRIFGPPVWATLADKTGKTLPFIRIGACAGLVLFVALLWSSSFWWVALTMGLMSLFWAAILPQLEVLALSTLGQQSEMYSRIRVGGSLGFIAVSLVIGELLAATGAHRFPIYSAILVALLLLSVSRLYEPAKAQHVDTRPEHTGSIWKRIRQRPFIAFLFSTTLLQASFAPFYAFFALYLTYLGYAPYAVGLLIAFGVAVEVGMFLIAGKLVVRHGVRRILIFCMLVTALRWGLMSQLAEVFWWLLFAQGLHAFSFALHHAAAIRFIHQHFPANEQSRGQSFYVGFGFGAGGALGAWGAGLVWQEHAGAELGFMLAAMAALLGACLCLFMRAERGNRGVEHQTRV</sequence>
<dbReference type="PROSITE" id="PS50850">
    <property type="entry name" value="MFS"/>
    <property type="match status" value="1"/>
</dbReference>
<dbReference type="InterPro" id="IPR020846">
    <property type="entry name" value="MFS_dom"/>
</dbReference>
<organism evidence="10 11">
    <name type="scientific">Aliidiomarina soli</name>
    <dbReference type="NCBI Taxonomy" id="1928574"/>
    <lineage>
        <taxon>Bacteria</taxon>
        <taxon>Pseudomonadati</taxon>
        <taxon>Pseudomonadota</taxon>
        <taxon>Gammaproteobacteria</taxon>
        <taxon>Alteromonadales</taxon>
        <taxon>Idiomarinaceae</taxon>
        <taxon>Aliidiomarina</taxon>
    </lineage>
</organism>
<evidence type="ECO:0000256" key="4">
    <source>
        <dbReference type="ARBA" id="ARBA00022519"/>
    </source>
</evidence>
<keyword evidence="4" id="KW-0997">Cell inner membrane</keyword>
<evidence type="ECO:0000256" key="6">
    <source>
        <dbReference type="ARBA" id="ARBA00022989"/>
    </source>
</evidence>
<evidence type="ECO:0000256" key="8">
    <source>
        <dbReference type="SAM" id="Phobius"/>
    </source>
</evidence>
<feature type="transmembrane region" description="Helical" evidence="8">
    <location>
        <begin position="16"/>
        <end position="37"/>
    </location>
</feature>
<dbReference type="PIRSF" id="PIRSF004925">
    <property type="entry name" value="HcaT"/>
    <property type="match status" value="1"/>
</dbReference>